<dbReference type="SUPFAM" id="SSF111331">
    <property type="entry name" value="NAD kinase/diacylglycerol kinase-like"/>
    <property type="match status" value="1"/>
</dbReference>
<dbReference type="AlphaFoldDB" id="A0A5A5TBD3"/>
<proteinExistence type="inferred from homology"/>
<dbReference type="GO" id="GO:0005524">
    <property type="term" value="F:ATP binding"/>
    <property type="evidence" value="ECO:0007669"/>
    <property type="project" value="UniProtKB-KW"/>
</dbReference>
<keyword evidence="4" id="KW-0808">Transferase</keyword>
<feature type="domain" description="DAGKc" evidence="13">
    <location>
        <begin position="15"/>
        <end position="146"/>
    </location>
</feature>
<dbReference type="GO" id="GO:0008654">
    <property type="term" value="P:phospholipid biosynthetic process"/>
    <property type="evidence" value="ECO:0007669"/>
    <property type="project" value="UniProtKB-KW"/>
</dbReference>
<comment type="cofactor">
    <cofactor evidence="1">
        <name>Mg(2+)</name>
        <dbReference type="ChEBI" id="CHEBI:18420"/>
    </cofactor>
</comment>
<accession>A0A5A5TBD3</accession>
<keyword evidence="8" id="KW-0067">ATP-binding</keyword>
<evidence type="ECO:0000256" key="12">
    <source>
        <dbReference type="ARBA" id="ARBA00023264"/>
    </source>
</evidence>
<dbReference type="EMBL" id="BIXY01000029">
    <property type="protein sequence ID" value="GCF08708.1"/>
    <property type="molecule type" value="Genomic_DNA"/>
</dbReference>
<dbReference type="GO" id="GO:0046872">
    <property type="term" value="F:metal ion binding"/>
    <property type="evidence" value="ECO:0007669"/>
    <property type="project" value="UniProtKB-KW"/>
</dbReference>
<organism evidence="14 15">
    <name type="scientific">Dictyobacter arantiisoli</name>
    <dbReference type="NCBI Taxonomy" id="2014874"/>
    <lineage>
        <taxon>Bacteria</taxon>
        <taxon>Bacillati</taxon>
        <taxon>Chloroflexota</taxon>
        <taxon>Ktedonobacteria</taxon>
        <taxon>Ktedonobacterales</taxon>
        <taxon>Dictyobacteraceae</taxon>
        <taxon>Dictyobacter</taxon>
    </lineage>
</organism>
<evidence type="ECO:0000256" key="11">
    <source>
        <dbReference type="ARBA" id="ARBA00023209"/>
    </source>
</evidence>
<dbReference type="PANTHER" id="PTHR12358:SF106">
    <property type="entry name" value="LIPID KINASE YEGS"/>
    <property type="match status" value="1"/>
</dbReference>
<evidence type="ECO:0000256" key="7">
    <source>
        <dbReference type="ARBA" id="ARBA00022777"/>
    </source>
</evidence>
<reference evidence="14 15" key="1">
    <citation type="submission" date="2019-01" db="EMBL/GenBank/DDBJ databases">
        <title>Draft genome sequence of Dictyobacter sp. Uno17.</title>
        <authorList>
            <person name="Wang C.M."/>
            <person name="Zheng Y."/>
            <person name="Sakai Y."/>
            <person name="Abe K."/>
            <person name="Yokota A."/>
            <person name="Yabe S."/>
        </authorList>
    </citation>
    <scope>NUCLEOTIDE SEQUENCE [LARGE SCALE GENOMIC DNA]</scope>
    <source>
        <strain evidence="14 15">Uno17</strain>
    </source>
</reference>
<keyword evidence="12" id="KW-1208">Phospholipid metabolism</keyword>
<evidence type="ECO:0000256" key="10">
    <source>
        <dbReference type="ARBA" id="ARBA00023098"/>
    </source>
</evidence>
<evidence type="ECO:0000256" key="3">
    <source>
        <dbReference type="ARBA" id="ARBA00022516"/>
    </source>
</evidence>
<evidence type="ECO:0000259" key="13">
    <source>
        <dbReference type="PROSITE" id="PS50146"/>
    </source>
</evidence>
<name>A0A5A5TBD3_9CHLR</name>
<dbReference type="InterPro" id="IPR045540">
    <property type="entry name" value="YegS/DAGK_C"/>
</dbReference>
<dbReference type="InterPro" id="IPR001206">
    <property type="entry name" value="Diacylglycerol_kinase_cat_dom"/>
</dbReference>
<dbReference type="InterPro" id="IPR017438">
    <property type="entry name" value="ATP-NAD_kinase_N"/>
</dbReference>
<evidence type="ECO:0000313" key="14">
    <source>
        <dbReference type="EMBL" id="GCF08708.1"/>
    </source>
</evidence>
<keyword evidence="7 14" id="KW-0418">Kinase</keyword>
<evidence type="ECO:0000256" key="1">
    <source>
        <dbReference type="ARBA" id="ARBA00001946"/>
    </source>
</evidence>
<dbReference type="GO" id="GO:0004143">
    <property type="term" value="F:ATP-dependent diacylglycerol kinase activity"/>
    <property type="evidence" value="ECO:0007669"/>
    <property type="project" value="TreeGrafter"/>
</dbReference>
<dbReference type="Pfam" id="PF19279">
    <property type="entry name" value="YegS_C"/>
    <property type="match status" value="1"/>
</dbReference>
<evidence type="ECO:0000256" key="4">
    <source>
        <dbReference type="ARBA" id="ARBA00022679"/>
    </source>
</evidence>
<evidence type="ECO:0000256" key="5">
    <source>
        <dbReference type="ARBA" id="ARBA00022723"/>
    </source>
</evidence>
<dbReference type="InterPro" id="IPR016064">
    <property type="entry name" value="NAD/diacylglycerol_kinase_sf"/>
</dbReference>
<dbReference type="NCBIfam" id="TIGR00147">
    <property type="entry name" value="YegS/Rv2252/BmrU family lipid kinase"/>
    <property type="match status" value="1"/>
</dbReference>
<dbReference type="Proteomes" id="UP000322530">
    <property type="component" value="Unassembled WGS sequence"/>
</dbReference>
<protein>
    <submittedName>
        <fullName evidence="14">Diacylglycerol kinase</fullName>
    </submittedName>
</protein>
<dbReference type="Gene3D" id="2.60.200.40">
    <property type="match status" value="1"/>
</dbReference>
<keyword evidence="10" id="KW-0443">Lipid metabolism</keyword>
<evidence type="ECO:0000256" key="9">
    <source>
        <dbReference type="ARBA" id="ARBA00022842"/>
    </source>
</evidence>
<keyword evidence="5" id="KW-0479">Metal-binding</keyword>
<dbReference type="InterPro" id="IPR005218">
    <property type="entry name" value="Diacylglycerol/lipid_kinase"/>
</dbReference>
<comment type="similarity">
    <text evidence="2">Belongs to the diacylglycerol/lipid kinase family.</text>
</comment>
<dbReference type="InterPro" id="IPR050187">
    <property type="entry name" value="Lipid_Phosphate_FormReg"/>
</dbReference>
<keyword evidence="15" id="KW-1185">Reference proteome</keyword>
<evidence type="ECO:0000256" key="2">
    <source>
        <dbReference type="ARBA" id="ARBA00005983"/>
    </source>
</evidence>
<dbReference type="RefSeq" id="WP_172632054.1">
    <property type="nucleotide sequence ID" value="NZ_BIXY01000029.1"/>
</dbReference>
<sequence>MQQEMQDQPIVSSRQEQKTAIAIANPTAGSYTQRQSQIEDTMRYLREHGWDIELKLTQAQGDAGKFTHEAVQQGLDVVVAIGGDGTINEVIQELAGSNTALAVLPGGTVNVWARETGISLDIMEAREVLLHGQMCRIDLGKVNERYFLLMATIGFDAEVTHAVEKNPVKRLGVIAYVVWGTCFGFGYRDFHADLKSEGKNKHFHALQLVFGNTQLYAGKIKFTEHAKFDDGKLDVCVVRSTTILGRLGILVDFVLRRPERRQWVYTEMANTIEVRTSKAVAIQVDGDPAEHTTANGSPTVIAVVPDALKVLVPQHLPEALFCAHKTHSLTADKA</sequence>
<dbReference type="Gene3D" id="3.40.50.10330">
    <property type="entry name" value="Probable inorganic polyphosphate/atp-NAD kinase, domain 1"/>
    <property type="match status" value="1"/>
</dbReference>
<dbReference type="PROSITE" id="PS50146">
    <property type="entry name" value="DAGK"/>
    <property type="match status" value="1"/>
</dbReference>
<dbReference type="PANTHER" id="PTHR12358">
    <property type="entry name" value="SPHINGOSINE KINASE"/>
    <property type="match status" value="1"/>
</dbReference>
<evidence type="ECO:0000313" key="15">
    <source>
        <dbReference type="Proteomes" id="UP000322530"/>
    </source>
</evidence>
<dbReference type="Pfam" id="PF00781">
    <property type="entry name" value="DAGK_cat"/>
    <property type="match status" value="1"/>
</dbReference>
<keyword evidence="3" id="KW-0444">Lipid biosynthesis</keyword>
<comment type="caution">
    <text evidence="14">The sequence shown here is derived from an EMBL/GenBank/DDBJ whole genome shotgun (WGS) entry which is preliminary data.</text>
</comment>
<keyword evidence="11" id="KW-0594">Phospholipid biosynthesis</keyword>
<evidence type="ECO:0000256" key="8">
    <source>
        <dbReference type="ARBA" id="ARBA00022840"/>
    </source>
</evidence>
<dbReference type="SMART" id="SM00046">
    <property type="entry name" value="DAGKc"/>
    <property type="match status" value="1"/>
</dbReference>
<keyword evidence="9" id="KW-0460">Magnesium</keyword>
<keyword evidence="6" id="KW-0547">Nucleotide-binding</keyword>
<evidence type="ECO:0000256" key="6">
    <source>
        <dbReference type="ARBA" id="ARBA00022741"/>
    </source>
</evidence>
<gene>
    <name evidence="14" type="ORF">KDI_22720</name>
</gene>
<dbReference type="GO" id="GO:0005886">
    <property type="term" value="C:plasma membrane"/>
    <property type="evidence" value="ECO:0007669"/>
    <property type="project" value="TreeGrafter"/>
</dbReference>